<organism evidence="3 4">
    <name type="scientific">Branchiostoma belcheri</name>
    <name type="common">Amphioxus</name>
    <dbReference type="NCBI Taxonomy" id="7741"/>
    <lineage>
        <taxon>Eukaryota</taxon>
        <taxon>Metazoa</taxon>
        <taxon>Chordata</taxon>
        <taxon>Cephalochordata</taxon>
        <taxon>Leptocardii</taxon>
        <taxon>Amphioxiformes</taxon>
        <taxon>Branchiostomatidae</taxon>
        <taxon>Branchiostoma</taxon>
    </lineage>
</organism>
<dbReference type="GO" id="GO:0006629">
    <property type="term" value="P:lipid metabolic process"/>
    <property type="evidence" value="ECO:0007669"/>
    <property type="project" value="UniProtKB-ARBA"/>
</dbReference>
<dbReference type="PRINTS" id="PR00081">
    <property type="entry name" value="GDHRDH"/>
</dbReference>
<protein>
    <submittedName>
        <fullName evidence="4">Uncharacterized protein LOC109483023</fullName>
    </submittedName>
</protein>
<dbReference type="FunFam" id="3.40.50.720:FF:000084">
    <property type="entry name" value="Short-chain dehydrogenase reductase"/>
    <property type="match status" value="2"/>
</dbReference>
<dbReference type="SUPFAM" id="SSF51735">
    <property type="entry name" value="NAD(P)-binding Rossmann-fold domains"/>
    <property type="match status" value="2"/>
</dbReference>
<evidence type="ECO:0000256" key="1">
    <source>
        <dbReference type="ARBA" id="ARBA00023002"/>
    </source>
</evidence>
<keyword evidence="3" id="KW-1185">Reference proteome</keyword>
<gene>
    <name evidence="4" type="primary">LOC109483023</name>
</gene>
<feature type="domain" description="Ketoreductase" evidence="2">
    <location>
        <begin position="7"/>
        <end position="203"/>
    </location>
</feature>
<dbReference type="PANTHER" id="PTHR43975:SF2">
    <property type="entry name" value="EG:BACR7A4.14 PROTEIN-RELATED"/>
    <property type="match status" value="1"/>
</dbReference>
<sequence>MPDLREKVAIITGASSGIGKGTAVEFAQLGAHLALTGRNQENLQATAKACVEAGTPEDKILLVTGDICDEQVQKNLVEQTVQKFGRIDVLVNSAGVILKGTIETTDMSGYDRMMDINARCVVALTQLCVPHLTKTKGAIVNVSSVTGMRAFPGVLAYCMSKAAVDQFTRCVALELASKQIRVNSVNPGVIVTALHKRGGMNEEEYNKFLEHSKSTHALGRPGEVSEVAKTIAFLASSDASFITGAQVPVDGGRHAMCPRIKRFGGFREISKFGTFYDLNIIFILVTPVYVTGYFELIAMIDLCATAGASSGIGKGTAVEFAQLKAHLALTGRNQENLQATAKACVEAGTPEDKILLVTGNIRDEELKKNLVNQTAQKFGRIDVLVNNAGTASYGTLMKTNMAEYDRTMDVNVRSVVRLTQLCVPHLIKTKGAIVNVSSLNGMRAFPGLLSYNMSKAALDHFTRCVALELASKQIRVNSVNAGVIPTEIFKRAGMGEEKYAKFLEHSKTTHPLGRVGEVSEVAKTIAFLASSDASFITGAQVPVDGGKHAVCPP</sequence>
<dbReference type="NCBIfam" id="NF005559">
    <property type="entry name" value="PRK07231.1"/>
    <property type="match status" value="1"/>
</dbReference>
<dbReference type="RefSeq" id="XP_019641536.1">
    <property type="nucleotide sequence ID" value="XM_019785977.1"/>
</dbReference>
<name>A0A6P5AI14_BRABE</name>
<dbReference type="InterPro" id="IPR036291">
    <property type="entry name" value="NAD(P)-bd_dom_sf"/>
</dbReference>
<dbReference type="PANTHER" id="PTHR43975">
    <property type="entry name" value="ZGC:101858"/>
    <property type="match status" value="1"/>
</dbReference>
<dbReference type="PROSITE" id="PS00061">
    <property type="entry name" value="ADH_SHORT"/>
    <property type="match status" value="2"/>
</dbReference>
<dbReference type="InterPro" id="IPR002347">
    <property type="entry name" value="SDR_fam"/>
</dbReference>
<dbReference type="SMART" id="SM00822">
    <property type="entry name" value="PKS_KR"/>
    <property type="match status" value="1"/>
</dbReference>
<accession>A0A6P5AI14</accession>
<proteinExistence type="predicted"/>
<reference evidence="4" key="1">
    <citation type="submission" date="2025-08" db="UniProtKB">
        <authorList>
            <consortium name="RefSeq"/>
        </authorList>
    </citation>
    <scope>IDENTIFICATION</scope>
    <source>
        <tissue evidence="4">Gonad</tissue>
    </source>
</reference>
<dbReference type="GeneID" id="109483023"/>
<dbReference type="InterPro" id="IPR020904">
    <property type="entry name" value="Sc_DH/Rdtase_CS"/>
</dbReference>
<dbReference type="InterPro" id="IPR057326">
    <property type="entry name" value="KR_dom"/>
</dbReference>
<dbReference type="AlphaFoldDB" id="A0A6P5AI14"/>
<dbReference type="PRINTS" id="PR00080">
    <property type="entry name" value="SDRFAMILY"/>
</dbReference>
<dbReference type="GO" id="GO:0016491">
    <property type="term" value="F:oxidoreductase activity"/>
    <property type="evidence" value="ECO:0007669"/>
    <property type="project" value="UniProtKB-KW"/>
</dbReference>
<dbReference type="KEGG" id="bbel:109483023"/>
<evidence type="ECO:0000259" key="2">
    <source>
        <dbReference type="SMART" id="SM00822"/>
    </source>
</evidence>
<keyword evidence="1" id="KW-0560">Oxidoreductase</keyword>
<dbReference type="Pfam" id="PF13561">
    <property type="entry name" value="adh_short_C2"/>
    <property type="match status" value="2"/>
</dbReference>
<dbReference type="Proteomes" id="UP000515135">
    <property type="component" value="Unplaced"/>
</dbReference>
<evidence type="ECO:0000313" key="4">
    <source>
        <dbReference type="RefSeq" id="XP_019641536.1"/>
    </source>
</evidence>
<dbReference type="OrthoDB" id="47007at2759"/>
<evidence type="ECO:0000313" key="3">
    <source>
        <dbReference type="Proteomes" id="UP000515135"/>
    </source>
</evidence>
<dbReference type="Gene3D" id="3.40.50.720">
    <property type="entry name" value="NAD(P)-binding Rossmann-like Domain"/>
    <property type="match status" value="2"/>
</dbReference>